<name>A0ABZ2PPC9_9NOCA</name>
<protein>
    <submittedName>
        <fullName evidence="2">AAA family ATPase</fullName>
    </submittedName>
</protein>
<organism evidence="2 3">
    <name type="scientific">Rhodococcus sovatensis</name>
    <dbReference type="NCBI Taxonomy" id="1805840"/>
    <lineage>
        <taxon>Bacteria</taxon>
        <taxon>Bacillati</taxon>
        <taxon>Actinomycetota</taxon>
        <taxon>Actinomycetes</taxon>
        <taxon>Mycobacteriales</taxon>
        <taxon>Nocardiaceae</taxon>
        <taxon>Rhodococcus</taxon>
    </lineage>
</organism>
<accession>A0ABZ2PPC9</accession>
<keyword evidence="3" id="KW-1185">Reference proteome</keyword>
<dbReference type="RefSeq" id="WP_338892559.1">
    <property type="nucleotide sequence ID" value="NZ_CP147846.1"/>
</dbReference>
<dbReference type="SUPFAM" id="SSF52540">
    <property type="entry name" value="P-loop containing nucleoside triphosphate hydrolases"/>
    <property type="match status" value="1"/>
</dbReference>
<dbReference type="Proteomes" id="UP001432000">
    <property type="component" value="Chromosome"/>
</dbReference>
<proteinExistence type="predicted"/>
<sequence length="475" mass="52157">MTDDPDFAEKIMYTLFEQYEAEAKSYNFRYYDGDDSKVPPFLNLAKASKEAWLVIGKKFLAAKTPDDLPHWLHTAYGGPWRSLQHAIDTFHRSADPVKDGFDDFAEESRVYAETQKYVTRELAKVQGRMQLDAEKNADMLATFDAAWLVRDQLDLLPDPVPLVPGMLYQQTLALLVAAPKSFKSFLALSWSCSVATGTPWLSRDVDQGGVLYMVGEGALGVKKRVAAWETYHGVRAEALTLFTETFDLGVEESIPFQRFLDRAIELRPKLIVVDTLNRYAAGHDENSAAEMAIVIVNLTRLVNETGASVLLVHHATKAGDKTGRGSSALFAAADASFFLDRRNPKGLAVALETTKSKDDAEGDPLPLRMEPSADSLVVVEGDPFEDDDSDTEAAADLAVLTAVMNQPGLPKREYSRGEAAPGSIGRRDAEVALARLENTGRIHAIPGPKRAKLMYPGPRPLTADEPFGDVPEAPK</sequence>
<dbReference type="Gene3D" id="3.40.50.300">
    <property type="entry name" value="P-loop containing nucleotide triphosphate hydrolases"/>
    <property type="match status" value="1"/>
</dbReference>
<gene>
    <name evidence="2" type="ORF">WDS16_10505</name>
</gene>
<reference evidence="2 3" key="1">
    <citation type="submission" date="2024-03" db="EMBL/GenBank/DDBJ databases">
        <title>Natural products discovery in diverse microorganisms through a two-stage MS feature dereplication strategy.</title>
        <authorList>
            <person name="Zhang R."/>
        </authorList>
    </citation>
    <scope>NUCLEOTIDE SEQUENCE [LARGE SCALE GENOMIC DNA]</scope>
    <source>
        <strain evidence="2 3">18930</strain>
    </source>
</reference>
<dbReference type="EMBL" id="CP147846">
    <property type="protein sequence ID" value="WXG70874.1"/>
    <property type="molecule type" value="Genomic_DNA"/>
</dbReference>
<evidence type="ECO:0000256" key="1">
    <source>
        <dbReference type="SAM" id="MobiDB-lite"/>
    </source>
</evidence>
<feature type="region of interest" description="Disordered" evidence="1">
    <location>
        <begin position="447"/>
        <end position="475"/>
    </location>
</feature>
<dbReference type="Pfam" id="PF13481">
    <property type="entry name" value="AAA_25"/>
    <property type="match status" value="1"/>
</dbReference>
<dbReference type="InterPro" id="IPR027417">
    <property type="entry name" value="P-loop_NTPase"/>
</dbReference>
<evidence type="ECO:0000313" key="3">
    <source>
        <dbReference type="Proteomes" id="UP001432000"/>
    </source>
</evidence>
<evidence type="ECO:0000313" key="2">
    <source>
        <dbReference type="EMBL" id="WXG70874.1"/>
    </source>
</evidence>